<sequence length="187" mass="20363">MIFGYVRVSTSEQNLGGQIDAILQRYPDARILSDEGVSGITPVMERPGFSALMKVAGSGDVIVVAAIDRIGRNAVSTLEVVEDLKAKGITLISLREGFDATTPAGKLMLTMLAGIAEMERTSMLERQRAGIDSAKKEGKHLGRPIKVTPELRKKILEKREIGIPAARIARDLNISRASVFRVFKEES</sequence>
<evidence type="ECO:0000256" key="2">
    <source>
        <dbReference type="ARBA" id="ARBA00022908"/>
    </source>
</evidence>
<keyword evidence="3" id="KW-0238">DNA-binding</keyword>
<dbReference type="SMART" id="SM00857">
    <property type="entry name" value="Resolvase"/>
    <property type="match status" value="1"/>
</dbReference>
<proteinExistence type="inferred from homology"/>
<dbReference type="InterPro" id="IPR009057">
    <property type="entry name" value="Homeodomain-like_sf"/>
</dbReference>
<dbReference type="GO" id="GO:0000150">
    <property type="term" value="F:DNA strand exchange activity"/>
    <property type="evidence" value="ECO:0007669"/>
    <property type="project" value="InterPro"/>
</dbReference>
<dbReference type="PANTHER" id="PTHR30461:SF2">
    <property type="entry name" value="SERINE RECOMBINASE PINE-RELATED"/>
    <property type="match status" value="1"/>
</dbReference>
<dbReference type="AlphaFoldDB" id="A0A753V7L0"/>
<dbReference type="Pfam" id="PF00239">
    <property type="entry name" value="Resolvase"/>
    <property type="match status" value="1"/>
</dbReference>
<comment type="similarity">
    <text evidence="1">Belongs to the site-specific recombinase resolvase family.</text>
</comment>
<name>A0A753V7L0_SALER</name>
<evidence type="ECO:0000313" key="8">
    <source>
        <dbReference type="EMBL" id="HAF8328439.1"/>
    </source>
</evidence>
<evidence type="ECO:0000259" key="7">
    <source>
        <dbReference type="PROSITE" id="PS51736"/>
    </source>
</evidence>
<dbReference type="InterPro" id="IPR050639">
    <property type="entry name" value="SSR_resolvase"/>
</dbReference>
<dbReference type="InterPro" id="IPR006118">
    <property type="entry name" value="Recombinase_CS"/>
</dbReference>
<evidence type="ECO:0000256" key="1">
    <source>
        <dbReference type="ARBA" id="ARBA00009913"/>
    </source>
</evidence>
<dbReference type="CDD" id="cd03768">
    <property type="entry name" value="SR_ResInv"/>
    <property type="match status" value="1"/>
</dbReference>
<dbReference type="PROSITE" id="PS00397">
    <property type="entry name" value="RECOMBINASES_1"/>
    <property type="match status" value="1"/>
</dbReference>
<dbReference type="SUPFAM" id="SSF53041">
    <property type="entry name" value="Resolvase-like"/>
    <property type="match status" value="1"/>
</dbReference>
<gene>
    <name evidence="8" type="ORF">G5T60_004495</name>
</gene>
<reference evidence="8" key="1">
    <citation type="journal article" date="2018" name="Genome Biol.">
        <title>SKESA: strategic k-mer extension for scrupulous assemblies.</title>
        <authorList>
            <person name="Souvorov A."/>
            <person name="Agarwala R."/>
            <person name="Lipman D.J."/>
        </authorList>
    </citation>
    <scope>NUCLEOTIDE SEQUENCE</scope>
    <source>
        <strain evidence="8">MA.01-02561</strain>
    </source>
</reference>
<organism evidence="8">
    <name type="scientific">Salmonella enterica</name>
    <name type="common">Salmonella choleraesuis</name>
    <dbReference type="NCBI Taxonomy" id="28901"/>
    <lineage>
        <taxon>Bacteria</taxon>
        <taxon>Pseudomonadati</taxon>
        <taxon>Pseudomonadota</taxon>
        <taxon>Gammaproteobacteria</taxon>
        <taxon>Enterobacterales</taxon>
        <taxon>Enterobacteriaceae</taxon>
        <taxon>Salmonella</taxon>
    </lineage>
</organism>
<accession>A0A753V7L0</accession>
<dbReference type="EMBL" id="DAAWLB010000015">
    <property type="protein sequence ID" value="HAF8328439.1"/>
    <property type="molecule type" value="Genomic_DNA"/>
</dbReference>
<comment type="caution">
    <text evidence="8">The sequence shown here is derived from an EMBL/GenBank/DDBJ whole genome shotgun (WGS) entry which is preliminary data.</text>
</comment>
<dbReference type="PROSITE" id="PS00398">
    <property type="entry name" value="RECOMBINASES_2"/>
    <property type="match status" value="1"/>
</dbReference>
<dbReference type="PANTHER" id="PTHR30461">
    <property type="entry name" value="DNA-INVERTASE FROM LAMBDOID PROPHAGE"/>
    <property type="match status" value="1"/>
</dbReference>
<keyword evidence="2" id="KW-0229">DNA integration</keyword>
<evidence type="ECO:0000256" key="3">
    <source>
        <dbReference type="ARBA" id="ARBA00023125"/>
    </source>
</evidence>
<dbReference type="InterPro" id="IPR006119">
    <property type="entry name" value="Resolv_N"/>
</dbReference>
<reference evidence="8" key="2">
    <citation type="submission" date="2020-02" db="EMBL/GenBank/DDBJ databases">
        <authorList>
            <consortium name="NCBI Pathogen Detection Project"/>
        </authorList>
    </citation>
    <scope>NUCLEOTIDE SEQUENCE</scope>
    <source>
        <strain evidence="8">MA.01-02561</strain>
    </source>
</reference>
<dbReference type="GO" id="GO:0003677">
    <property type="term" value="F:DNA binding"/>
    <property type="evidence" value="ECO:0007669"/>
    <property type="project" value="UniProtKB-KW"/>
</dbReference>
<dbReference type="GO" id="GO:0015074">
    <property type="term" value="P:DNA integration"/>
    <property type="evidence" value="ECO:0007669"/>
    <property type="project" value="UniProtKB-KW"/>
</dbReference>
<evidence type="ECO:0000256" key="6">
    <source>
        <dbReference type="PROSITE-ProRule" id="PRU10137"/>
    </source>
</evidence>
<feature type="domain" description="Resolvase/invertase-type recombinase catalytic" evidence="7">
    <location>
        <begin position="1"/>
        <end position="138"/>
    </location>
</feature>
<protein>
    <submittedName>
        <fullName evidence="8">Recombinase family protein</fullName>
    </submittedName>
</protein>
<evidence type="ECO:0000256" key="5">
    <source>
        <dbReference type="PIRSR" id="PIRSR606118-50"/>
    </source>
</evidence>
<feature type="active site" description="O-(5'-phospho-DNA)-serine intermediate" evidence="5 6">
    <location>
        <position position="9"/>
    </location>
</feature>
<evidence type="ECO:0000256" key="4">
    <source>
        <dbReference type="ARBA" id="ARBA00023172"/>
    </source>
</evidence>
<dbReference type="InterPro" id="IPR036162">
    <property type="entry name" value="Resolvase-like_N_sf"/>
</dbReference>
<dbReference type="SUPFAM" id="SSF46689">
    <property type="entry name" value="Homeodomain-like"/>
    <property type="match status" value="1"/>
</dbReference>
<dbReference type="Gene3D" id="3.40.50.1390">
    <property type="entry name" value="Resolvase, N-terminal catalytic domain"/>
    <property type="match status" value="1"/>
</dbReference>
<keyword evidence="4" id="KW-0233">DNA recombination</keyword>
<dbReference type="PROSITE" id="PS51736">
    <property type="entry name" value="RECOMBINASES_3"/>
    <property type="match status" value="1"/>
</dbReference>